<comment type="caution">
    <text evidence="1">The sequence shown here is derived from an EMBL/GenBank/DDBJ whole genome shotgun (WGS) entry which is preliminary data.</text>
</comment>
<evidence type="ECO:0000313" key="1">
    <source>
        <dbReference type="EMBL" id="MXR37685.1"/>
    </source>
</evidence>
<evidence type="ECO:0000313" key="2">
    <source>
        <dbReference type="Proteomes" id="UP000467214"/>
    </source>
</evidence>
<dbReference type="Proteomes" id="UP000467214">
    <property type="component" value="Unassembled WGS sequence"/>
</dbReference>
<dbReference type="SMART" id="SM01236">
    <property type="entry name" value="Haem_oxygenase_2"/>
    <property type="match status" value="1"/>
</dbReference>
<accession>A0A845BMV8</accession>
<gene>
    <name evidence="1" type="ORF">GQF02_11945</name>
</gene>
<reference evidence="1 2" key="1">
    <citation type="submission" date="2019-12" db="EMBL/GenBank/DDBJ databases">
        <title>Neisseriaceae gen. nov. sp. Genome sequencing and assembly.</title>
        <authorList>
            <person name="Liu Z."/>
            <person name="Li A."/>
        </authorList>
    </citation>
    <scope>NUCLEOTIDE SEQUENCE [LARGE SCALE GENOMIC DNA]</scope>
    <source>
        <strain evidence="1 2">B2N2-7</strain>
    </source>
</reference>
<name>A0A845BMV8_9NEIS</name>
<dbReference type="SUPFAM" id="SSF48613">
    <property type="entry name" value="Heme oxygenase-like"/>
    <property type="match status" value="1"/>
</dbReference>
<dbReference type="RefSeq" id="WP_124736509.1">
    <property type="nucleotide sequence ID" value="NZ_WSSB01000011.1"/>
</dbReference>
<keyword evidence="2" id="KW-1185">Reference proteome</keyword>
<organism evidence="1 2">
    <name type="scientific">Craterilacuibacter sinensis</name>
    <dbReference type="NCBI Taxonomy" id="2686017"/>
    <lineage>
        <taxon>Bacteria</taxon>
        <taxon>Pseudomonadati</taxon>
        <taxon>Pseudomonadota</taxon>
        <taxon>Betaproteobacteria</taxon>
        <taxon>Neisseriales</taxon>
        <taxon>Neisseriaceae</taxon>
        <taxon>Craterilacuibacter</taxon>
    </lineage>
</organism>
<dbReference type="Gene3D" id="1.20.910.10">
    <property type="entry name" value="Heme oxygenase-like"/>
    <property type="match status" value="1"/>
</dbReference>
<dbReference type="AlphaFoldDB" id="A0A845BMV8"/>
<protein>
    <submittedName>
        <fullName evidence="1">Biliverdin-producing heme oxygenase</fullName>
    </submittedName>
</protein>
<sequence length="226" mass="24948">MTFYPKLLAATSSGRDYLLASELIHQAMAGTMDAASYAAYLTQAYHHVKHTVPLLMQAGARLPDSKEWLREAVAEYIEEETGHQEWVLNDIAACGYDKEKARHSLPNAQTELMVAYAWDMVSRVNPVGFFGMVLVLEGTSVNIASQAADAIQLSTGLPDSAFSYLRSHGALDQDHIVFFEKLMNRITDPQDQACILHSANMFYRLFGDTLRSVDAAAATALLPEFA</sequence>
<dbReference type="Pfam" id="PF14518">
    <property type="entry name" value="Haem_oxygenas_2"/>
    <property type="match status" value="1"/>
</dbReference>
<dbReference type="EMBL" id="WSSB01000011">
    <property type="protein sequence ID" value="MXR37685.1"/>
    <property type="molecule type" value="Genomic_DNA"/>
</dbReference>
<dbReference type="InterPro" id="IPR016084">
    <property type="entry name" value="Haem_Oase-like_multi-hlx"/>
</dbReference>
<proteinExistence type="predicted"/>